<evidence type="ECO:0000313" key="1">
    <source>
        <dbReference type="EMBL" id="UYQ95414.1"/>
    </source>
</evidence>
<accession>A0ABY6JAS3</accession>
<dbReference type="SUPFAM" id="SSF49464">
    <property type="entry name" value="Carboxypeptidase regulatory domain-like"/>
    <property type="match status" value="1"/>
</dbReference>
<dbReference type="RefSeq" id="WP_264283153.1">
    <property type="nucleotide sequence ID" value="NZ_CP107006.1"/>
</dbReference>
<keyword evidence="2" id="KW-1185">Reference proteome</keyword>
<reference evidence="1" key="1">
    <citation type="submission" date="2022-10" db="EMBL/GenBank/DDBJ databases">
        <title>Chitinophaga sp. nov., isolated from soil.</title>
        <authorList>
            <person name="Jeon C.O."/>
        </authorList>
    </citation>
    <scope>NUCLEOTIDE SEQUENCE</scope>
    <source>
        <strain evidence="1">R8</strain>
    </source>
</reference>
<dbReference type="InterPro" id="IPR008969">
    <property type="entry name" value="CarboxyPept-like_regulatory"/>
</dbReference>
<sequence length="249" mass="28849">MGLSNLIRLTILLTLFTVLRLAAVAQVQINGTVYERTGRAGVAGVSVRSNSGTGTITDSLGRYTIRLATDDSLSFSYQGKPTPKFAVKEINHRRAFDISLHIDMHVLQTVEVQHKGYRQDSMEFRNEYRKIFEYEPQWLSGANGANGVGVNLDLLFSIKKMKRMEAFRRYLEREERDKYVSHRFNKGLVSRITGLTSPDLDSFMVYFRPTYYQILSFPSDYEYYKYIKDEAAKFLRIWRREQPASRIVP</sequence>
<gene>
    <name evidence="1" type="ORF">MKQ68_09920</name>
</gene>
<name>A0ABY6JAS3_9BACT</name>
<dbReference type="EMBL" id="CP107006">
    <property type="protein sequence ID" value="UYQ95414.1"/>
    <property type="molecule type" value="Genomic_DNA"/>
</dbReference>
<dbReference type="Proteomes" id="UP001162741">
    <property type="component" value="Chromosome"/>
</dbReference>
<proteinExistence type="predicted"/>
<protein>
    <submittedName>
        <fullName evidence="1">Carboxypeptidase-like regulatory domain-containing protein</fullName>
    </submittedName>
</protein>
<organism evidence="1 2">
    <name type="scientific">Chitinophaga horti</name>
    <dbReference type="NCBI Taxonomy" id="2920382"/>
    <lineage>
        <taxon>Bacteria</taxon>
        <taxon>Pseudomonadati</taxon>
        <taxon>Bacteroidota</taxon>
        <taxon>Chitinophagia</taxon>
        <taxon>Chitinophagales</taxon>
        <taxon>Chitinophagaceae</taxon>
        <taxon>Chitinophaga</taxon>
    </lineage>
</organism>
<evidence type="ECO:0000313" key="2">
    <source>
        <dbReference type="Proteomes" id="UP001162741"/>
    </source>
</evidence>